<dbReference type="InterPro" id="IPR004888">
    <property type="entry name" value="Glycoside_hydrolase_63"/>
</dbReference>
<evidence type="ECO:0000313" key="6">
    <source>
        <dbReference type="Proteomes" id="UP000627838"/>
    </source>
</evidence>
<dbReference type="PANTHER" id="PTHR10412">
    <property type="entry name" value="MANNOSYL-OLIGOSACCHARIDE GLUCOSIDASE"/>
    <property type="match status" value="1"/>
</dbReference>
<evidence type="ECO:0000256" key="1">
    <source>
        <dbReference type="ARBA" id="ARBA00010833"/>
    </source>
</evidence>
<evidence type="ECO:0000256" key="2">
    <source>
        <dbReference type="ARBA" id="ARBA00022801"/>
    </source>
</evidence>
<sequence length="435" mass="47634">MSSRLTGDETALWQAAACVLDANWTGAATAASPALYPHQWSWDSAFAALGLARHRPDRARRELLSLFRGQWADGMLPHIVFNSRLDRRAFFPGPELWCSDRQPAAPRGVRTSGLTQPPLHALVALRLHQAAPDRAFAARIYPMLAAQHRYLAQVRDLESSGLIAICHPWESGLDNSPAWDRPLGALELPPDAFAPARGPRALPTGEDYDRYVRLVTLLRDTAYSPGHLRETHPFAVEDPLVNAAYLASTHALAELAEIAGADPAPHRERAARVHEALLDRLWDPDTGCFRARDLRAGRLLPTVTIGAFGPLLDPELPAPIVRALVDLLLSARFAGAAGYPVPTCDIQSPAFDRGGYWRGPTWISTNWLIWYGALAHGLPVVADLLYGSTLRLVRQSGFREFFDPFDGSGRGGHDHSWSAALVLDLLGARRAPRAA</sequence>
<feature type="domain" description="Mannosylglycerate hydrolase MGH1-like glycoside hydrolase" evidence="4">
    <location>
        <begin position="36"/>
        <end position="418"/>
    </location>
</feature>
<dbReference type="Gene3D" id="1.50.10.10">
    <property type="match status" value="1"/>
</dbReference>
<protein>
    <submittedName>
        <fullName evidence="5">Glycogen debranching enzyme</fullName>
    </submittedName>
</protein>
<accession>A0ABR9JWS8</accession>
<evidence type="ECO:0000259" key="4">
    <source>
        <dbReference type="Pfam" id="PF22422"/>
    </source>
</evidence>
<dbReference type="EMBL" id="JADBDZ010000001">
    <property type="protein sequence ID" value="MBE1535040.1"/>
    <property type="molecule type" value="Genomic_DNA"/>
</dbReference>
<dbReference type="InterPro" id="IPR012341">
    <property type="entry name" value="6hp_glycosidase-like_sf"/>
</dbReference>
<comment type="similarity">
    <text evidence="1">Belongs to the glycosyl hydrolase 63 family.</text>
</comment>
<evidence type="ECO:0000256" key="3">
    <source>
        <dbReference type="ARBA" id="ARBA00023295"/>
    </source>
</evidence>
<comment type="caution">
    <text evidence="5">The sequence shown here is derived from an EMBL/GenBank/DDBJ whole genome shotgun (WGS) entry which is preliminary data.</text>
</comment>
<name>A0ABR9JWS8_9ACTN</name>
<dbReference type="Proteomes" id="UP000627838">
    <property type="component" value="Unassembled WGS sequence"/>
</dbReference>
<keyword evidence="6" id="KW-1185">Reference proteome</keyword>
<keyword evidence="2" id="KW-0378">Hydrolase</keyword>
<reference evidence="5 6" key="1">
    <citation type="submission" date="2020-10" db="EMBL/GenBank/DDBJ databases">
        <title>Sequencing the genomes of 1000 actinobacteria strains.</title>
        <authorList>
            <person name="Klenk H.-P."/>
        </authorList>
    </citation>
    <scope>NUCLEOTIDE SEQUENCE [LARGE SCALE GENOMIC DNA]</scope>
    <source>
        <strain evidence="5 6">DSM 46744</strain>
    </source>
</reference>
<gene>
    <name evidence="5" type="ORF">H4W34_004873</name>
</gene>
<dbReference type="InterPro" id="IPR054491">
    <property type="entry name" value="MGH1-like_GH"/>
</dbReference>
<organism evidence="5 6">
    <name type="scientific">Actinomadura algeriensis</name>
    <dbReference type="NCBI Taxonomy" id="1679523"/>
    <lineage>
        <taxon>Bacteria</taxon>
        <taxon>Bacillati</taxon>
        <taxon>Actinomycetota</taxon>
        <taxon>Actinomycetes</taxon>
        <taxon>Streptosporangiales</taxon>
        <taxon>Thermomonosporaceae</taxon>
        <taxon>Actinomadura</taxon>
    </lineage>
</organism>
<keyword evidence="3" id="KW-0326">Glycosidase</keyword>
<proteinExistence type="inferred from homology"/>
<dbReference type="RefSeq" id="WP_192761315.1">
    <property type="nucleotide sequence ID" value="NZ_JADBDZ010000001.1"/>
</dbReference>
<dbReference type="Pfam" id="PF22422">
    <property type="entry name" value="MGH1-like_GH"/>
    <property type="match status" value="1"/>
</dbReference>
<dbReference type="PANTHER" id="PTHR10412:SF11">
    <property type="entry name" value="MANNOSYL-OLIGOSACCHARIDE GLUCOSIDASE"/>
    <property type="match status" value="1"/>
</dbReference>
<dbReference type="InterPro" id="IPR008928">
    <property type="entry name" value="6-hairpin_glycosidase_sf"/>
</dbReference>
<dbReference type="SUPFAM" id="SSF48208">
    <property type="entry name" value="Six-hairpin glycosidases"/>
    <property type="match status" value="1"/>
</dbReference>
<evidence type="ECO:0000313" key="5">
    <source>
        <dbReference type="EMBL" id="MBE1535040.1"/>
    </source>
</evidence>